<evidence type="ECO:0000313" key="14">
    <source>
        <dbReference type="Proteomes" id="UP000013827"/>
    </source>
</evidence>
<keyword evidence="6" id="KW-0418">Kinase</keyword>
<keyword evidence="10" id="KW-0175">Coiled coil</keyword>
<keyword evidence="14" id="KW-1185">Reference proteome</keyword>
<name>A0A0D3I3D0_EMIH1</name>
<dbReference type="GO" id="GO:0008270">
    <property type="term" value="F:zinc ion binding"/>
    <property type="evidence" value="ECO:0007669"/>
    <property type="project" value="UniProtKB-KW"/>
</dbReference>
<dbReference type="Gene3D" id="3.30.40.10">
    <property type="entry name" value="Zinc/RING finger domain, C3HC4 (zinc finger)"/>
    <property type="match status" value="1"/>
</dbReference>
<dbReference type="STRING" id="2903.R1CTW6"/>
<dbReference type="AlphaFoldDB" id="A0A0D3I3D0"/>
<dbReference type="RefSeq" id="XP_005758194.1">
    <property type="nucleotide sequence ID" value="XM_005758137.1"/>
</dbReference>
<sequence length="430" mass="46984">MPQTAAPPSACPLCLDPFTQPTKTACGHEFCTACLAQWTQRTPSCPLCRTALRTSDDPAVPPRRPHCRSLRERIEREEAERAGIRERHRQLANRIALVQSTVFTPSGRPFESLPRVSVAQLRELDKANRRGLGVSLRDVGNGLSNATRASENGALAAHLASAASTRATDAECSAAISRLSSACSPPAATWPHESFVRHVEREIDITAALTHRRIVETFAALEIDRSIPPPLSPCLPIPRAGGALAEREAKSIIVQVLHGLRHLHRQREPIIHYDLKPANILLHEGEVLPPHISPYLPISPHISPYLSISPHISPYLPIVRLSDFGLSKATDSRGGMELTSYGSEGTHGYLPPECYEGESSRICPKVDVFSAGVVCFTMLFYPAKPFFADASQQQIMQMSSHSMRTEAQRLAIPDCKPALSKEERGVGPPA</sequence>
<dbReference type="InterPro" id="IPR000719">
    <property type="entry name" value="Prot_kinase_dom"/>
</dbReference>
<dbReference type="GO" id="GO:0005634">
    <property type="term" value="C:nucleus"/>
    <property type="evidence" value="ECO:0007669"/>
    <property type="project" value="TreeGrafter"/>
</dbReference>
<dbReference type="InterPro" id="IPR008271">
    <property type="entry name" value="Ser/Thr_kinase_AS"/>
</dbReference>
<dbReference type="PROSITE" id="PS50089">
    <property type="entry name" value="ZF_RING_2"/>
    <property type="match status" value="1"/>
</dbReference>
<keyword evidence="4" id="KW-0547">Nucleotide-binding</keyword>
<keyword evidence="1" id="KW-0723">Serine/threonine-protein kinase</keyword>
<dbReference type="SUPFAM" id="SSF57850">
    <property type="entry name" value="RING/U-box"/>
    <property type="match status" value="1"/>
</dbReference>
<dbReference type="HOGENOM" id="CLU_638477_0_0_1"/>
<feature type="domain" description="RING-type" evidence="12">
    <location>
        <begin position="11"/>
        <end position="49"/>
    </location>
</feature>
<dbReference type="Pfam" id="PF00069">
    <property type="entry name" value="Pkinase"/>
    <property type="match status" value="1"/>
</dbReference>
<keyword evidence="8" id="KW-0067">ATP-binding</keyword>
<dbReference type="EnsemblProtists" id="EOD05765">
    <property type="protein sequence ID" value="EOD05765"/>
    <property type="gene ID" value="EMIHUDRAFT_465996"/>
</dbReference>
<feature type="domain" description="Protein kinase" evidence="11">
    <location>
        <begin position="133"/>
        <end position="430"/>
    </location>
</feature>
<dbReference type="PROSITE" id="PS50011">
    <property type="entry name" value="PROTEIN_KINASE_DOM"/>
    <property type="match status" value="1"/>
</dbReference>
<evidence type="ECO:0008006" key="15">
    <source>
        <dbReference type="Google" id="ProtNLM"/>
    </source>
</evidence>
<dbReference type="SMART" id="SM00220">
    <property type="entry name" value="S_TKc"/>
    <property type="match status" value="1"/>
</dbReference>
<evidence type="ECO:0000256" key="10">
    <source>
        <dbReference type="SAM" id="Coils"/>
    </source>
</evidence>
<keyword evidence="2" id="KW-0808">Transferase</keyword>
<evidence type="ECO:0000256" key="7">
    <source>
        <dbReference type="ARBA" id="ARBA00022833"/>
    </source>
</evidence>
<keyword evidence="5 9" id="KW-0863">Zinc-finger</keyword>
<feature type="coiled-coil region" evidence="10">
    <location>
        <begin position="67"/>
        <end position="94"/>
    </location>
</feature>
<organism evidence="13 14">
    <name type="scientific">Emiliania huxleyi (strain CCMP1516)</name>
    <dbReference type="NCBI Taxonomy" id="280463"/>
    <lineage>
        <taxon>Eukaryota</taxon>
        <taxon>Haptista</taxon>
        <taxon>Haptophyta</taxon>
        <taxon>Prymnesiophyceae</taxon>
        <taxon>Isochrysidales</taxon>
        <taxon>Noelaerhabdaceae</taxon>
        <taxon>Emiliania</taxon>
    </lineage>
</organism>
<dbReference type="InterPro" id="IPR001841">
    <property type="entry name" value="Znf_RING"/>
</dbReference>
<protein>
    <recommendedName>
        <fullName evidence="15">RING-type domain-containing protein</fullName>
    </recommendedName>
</protein>
<evidence type="ECO:0000259" key="12">
    <source>
        <dbReference type="PROSITE" id="PS50089"/>
    </source>
</evidence>
<dbReference type="GO" id="GO:0004674">
    <property type="term" value="F:protein serine/threonine kinase activity"/>
    <property type="evidence" value="ECO:0007669"/>
    <property type="project" value="UniProtKB-KW"/>
</dbReference>
<reference evidence="13" key="2">
    <citation type="submission" date="2024-10" db="UniProtKB">
        <authorList>
            <consortium name="EnsemblProtists"/>
        </authorList>
    </citation>
    <scope>IDENTIFICATION</scope>
</reference>
<keyword evidence="7" id="KW-0862">Zinc</keyword>
<dbReference type="Pfam" id="PF13639">
    <property type="entry name" value="zf-RING_2"/>
    <property type="match status" value="1"/>
</dbReference>
<dbReference type="PANTHER" id="PTHR22974">
    <property type="entry name" value="MIXED LINEAGE PROTEIN KINASE"/>
    <property type="match status" value="1"/>
</dbReference>
<dbReference type="InterPro" id="IPR011009">
    <property type="entry name" value="Kinase-like_dom_sf"/>
</dbReference>
<evidence type="ECO:0000256" key="8">
    <source>
        <dbReference type="ARBA" id="ARBA00022840"/>
    </source>
</evidence>
<evidence type="ECO:0000256" key="9">
    <source>
        <dbReference type="PROSITE-ProRule" id="PRU00175"/>
    </source>
</evidence>
<evidence type="ECO:0000259" key="11">
    <source>
        <dbReference type="PROSITE" id="PS50011"/>
    </source>
</evidence>
<dbReference type="GO" id="GO:0007059">
    <property type="term" value="P:chromosome segregation"/>
    <property type="evidence" value="ECO:0007669"/>
    <property type="project" value="TreeGrafter"/>
</dbReference>
<dbReference type="eggNOG" id="KOG0802">
    <property type="taxonomic scope" value="Eukaryota"/>
</dbReference>
<dbReference type="Proteomes" id="UP000013827">
    <property type="component" value="Unassembled WGS sequence"/>
</dbReference>
<dbReference type="KEGG" id="ehx:EMIHUDRAFT_465996"/>
<accession>A0A0D3I3D0</accession>
<dbReference type="GeneID" id="17251937"/>
<dbReference type="PROSITE" id="PS00108">
    <property type="entry name" value="PROTEIN_KINASE_ST"/>
    <property type="match status" value="1"/>
</dbReference>
<dbReference type="PROSITE" id="PS00518">
    <property type="entry name" value="ZF_RING_1"/>
    <property type="match status" value="1"/>
</dbReference>
<reference evidence="14" key="1">
    <citation type="journal article" date="2013" name="Nature">
        <title>Pan genome of the phytoplankton Emiliania underpins its global distribution.</title>
        <authorList>
            <person name="Read B.A."/>
            <person name="Kegel J."/>
            <person name="Klute M.J."/>
            <person name="Kuo A."/>
            <person name="Lefebvre S.C."/>
            <person name="Maumus F."/>
            <person name="Mayer C."/>
            <person name="Miller J."/>
            <person name="Monier A."/>
            <person name="Salamov A."/>
            <person name="Young J."/>
            <person name="Aguilar M."/>
            <person name="Claverie J.M."/>
            <person name="Frickenhaus S."/>
            <person name="Gonzalez K."/>
            <person name="Herman E.K."/>
            <person name="Lin Y.C."/>
            <person name="Napier J."/>
            <person name="Ogata H."/>
            <person name="Sarno A.F."/>
            <person name="Shmutz J."/>
            <person name="Schroeder D."/>
            <person name="de Vargas C."/>
            <person name="Verret F."/>
            <person name="von Dassow P."/>
            <person name="Valentin K."/>
            <person name="Van de Peer Y."/>
            <person name="Wheeler G."/>
            <person name="Dacks J.B."/>
            <person name="Delwiche C.F."/>
            <person name="Dyhrman S.T."/>
            <person name="Glockner G."/>
            <person name="John U."/>
            <person name="Richards T."/>
            <person name="Worden A.Z."/>
            <person name="Zhang X."/>
            <person name="Grigoriev I.V."/>
            <person name="Allen A.E."/>
            <person name="Bidle K."/>
            <person name="Borodovsky M."/>
            <person name="Bowler C."/>
            <person name="Brownlee C."/>
            <person name="Cock J.M."/>
            <person name="Elias M."/>
            <person name="Gladyshev V.N."/>
            <person name="Groth M."/>
            <person name="Guda C."/>
            <person name="Hadaegh A."/>
            <person name="Iglesias-Rodriguez M.D."/>
            <person name="Jenkins J."/>
            <person name="Jones B.M."/>
            <person name="Lawson T."/>
            <person name="Leese F."/>
            <person name="Lindquist E."/>
            <person name="Lobanov A."/>
            <person name="Lomsadze A."/>
            <person name="Malik S.B."/>
            <person name="Marsh M.E."/>
            <person name="Mackinder L."/>
            <person name="Mock T."/>
            <person name="Mueller-Roeber B."/>
            <person name="Pagarete A."/>
            <person name="Parker M."/>
            <person name="Probert I."/>
            <person name="Quesneville H."/>
            <person name="Raines C."/>
            <person name="Rensing S.A."/>
            <person name="Riano-Pachon D.M."/>
            <person name="Richier S."/>
            <person name="Rokitta S."/>
            <person name="Shiraiwa Y."/>
            <person name="Soanes D.M."/>
            <person name="van der Giezen M."/>
            <person name="Wahlund T.M."/>
            <person name="Williams B."/>
            <person name="Wilson W."/>
            <person name="Wolfe G."/>
            <person name="Wurch L.L."/>
        </authorList>
    </citation>
    <scope>NUCLEOTIDE SEQUENCE</scope>
</reference>
<dbReference type="GO" id="GO:0005524">
    <property type="term" value="F:ATP binding"/>
    <property type="evidence" value="ECO:0007669"/>
    <property type="project" value="UniProtKB-KW"/>
</dbReference>
<evidence type="ECO:0000256" key="2">
    <source>
        <dbReference type="ARBA" id="ARBA00022679"/>
    </source>
</evidence>
<dbReference type="SUPFAM" id="SSF56112">
    <property type="entry name" value="Protein kinase-like (PK-like)"/>
    <property type="match status" value="1"/>
</dbReference>
<keyword evidence="3" id="KW-0479">Metal-binding</keyword>
<evidence type="ECO:0000256" key="6">
    <source>
        <dbReference type="ARBA" id="ARBA00022777"/>
    </source>
</evidence>
<dbReference type="PaxDb" id="2903-EOD05765"/>
<dbReference type="InterPro" id="IPR013083">
    <property type="entry name" value="Znf_RING/FYVE/PHD"/>
</dbReference>
<evidence type="ECO:0000256" key="4">
    <source>
        <dbReference type="ARBA" id="ARBA00022741"/>
    </source>
</evidence>
<dbReference type="eggNOG" id="KOG1151">
    <property type="taxonomic scope" value="Eukaryota"/>
</dbReference>
<dbReference type="GO" id="GO:0035556">
    <property type="term" value="P:intracellular signal transduction"/>
    <property type="evidence" value="ECO:0007669"/>
    <property type="project" value="TreeGrafter"/>
</dbReference>
<dbReference type="PANTHER" id="PTHR22974:SF23">
    <property type="entry name" value="TOUSLED-LIKE KINASE, ISOFORM G"/>
    <property type="match status" value="1"/>
</dbReference>
<evidence type="ECO:0000256" key="5">
    <source>
        <dbReference type="ARBA" id="ARBA00022771"/>
    </source>
</evidence>
<proteinExistence type="predicted"/>
<dbReference type="InterPro" id="IPR017907">
    <property type="entry name" value="Znf_RING_CS"/>
</dbReference>
<evidence type="ECO:0000256" key="3">
    <source>
        <dbReference type="ARBA" id="ARBA00022723"/>
    </source>
</evidence>
<dbReference type="SMART" id="SM00184">
    <property type="entry name" value="RING"/>
    <property type="match status" value="1"/>
</dbReference>
<dbReference type="Gene3D" id="1.10.510.10">
    <property type="entry name" value="Transferase(Phosphotransferase) domain 1"/>
    <property type="match status" value="1"/>
</dbReference>
<evidence type="ECO:0000313" key="13">
    <source>
        <dbReference type="EnsemblProtists" id="EOD05765"/>
    </source>
</evidence>
<evidence type="ECO:0000256" key="1">
    <source>
        <dbReference type="ARBA" id="ARBA00022527"/>
    </source>
</evidence>